<accession>A0A132AHT8</accession>
<dbReference type="Proteomes" id="UP000616769">
    <property type="component" value="Unassembled WGS sequence"/>
</dbReference>
<dbReference type="EMBL" id="JXLN01015433">
    <property type="protein sequence ID" value="KPM10562.1"/>
    <property type="molecule type" value="Genomic_DNA"/>
</dbReference>
<feature type="non-terminal residue" evidence="1">
    <location>
        <position position="1"/>
    </location>
</feature>
<evidence type="ECO:0000313" key="1">
    <source>
        <dbReference type="EMBL" id="KPM10562.1"/>
    </source>
</evidence>
<organism evidence="1 2">
    <name type="scientific">Sarcoptes scabiei</name>
    <name type="common">Itch mite</name>
    <name type="synonym">Acarus scabiei</name>
    <dbReference type="NCBI Taxonomy" id="52283"/>
    <lineage>
        <taxon>Eukaryota</taxon>
        <taxon>Metazoa</taxon>
        <taxon>Ecdysozoa</taxon>
        <taxon>Arthropoda</taxon>
        <taxon>Chelicerata</taxon>
        <taxon>Arachnida</taxon>
        <taxon>Acari</taxon>
        <taxon>Acariformes</taxon>
        <taxon>Sarcoptiformes</taxon>
        <taxon>Astigmata</taxon>
        <taxon>Psoroptidia</taxon>
        <taxon>Sarcoptoidea</taxon>
        <taxon>Sarcoptidae</taxon>
        <taxon>Sarcoptinae</taxon>
        <taxon>Sarcoptes</taxon>
    </lineage>
</organism>
<reference evidence="1 2" key="1">
    <citation type="journal article" date="2015" name="Parasit. Vectors">
        <title>Draft genome of the scabies mite.</title>
        <authorList>
            <person name="Rider S.D.Jr."/>
            <person name="Morgan M.S."/>
            <person name="Arlian L.G."/>
        </authorList>
    </citation>
    <scope>NUCLEOTIDE SEQUENCE [LARGE SCALE GENOMIC DNA]</scope>
    <source>
        <strain evidence="1">Arlian Lab</strain>
    </source>
</reference>
<name>A0A132AHT8_SARSC</name>
<proteinExistence type="predicted"/>
<dbReference type="AlphaFoldDB" id="A0A132AHT8"/>
<gene>
    <name evidence="1" type="ORF">QR98_0091200</name>
</gene>
<comment type="caution">
    <text evidence="1">The sequence shown here is derived from an EMBL/GenBank/DDBJ whole genome shotgun (WGS) entry which is preliminary data.</text>
</comment>
<feature type="non-terminal residue" evidence="1">
    <location>
        <position position="319"/>
    </location>
</feature>
<sequence length="319" mass="34071">GTGGVAAGAPATQIGDGTGLADGDYVPVDRGVFPDVDDQDPTSVLVAGLEVSFGWDPARDSTQFDGFRRARSLWNNQYLRDGELGLSTLVPMSSRAWQAWGDAGTRIVPRVDVLSDQHPPDTETDFHRVVAIDQTELTAGGGTSDEVVTTLVATVRVHKTPLGWRLEAINVIDNIVGGSHATQTRHPVEHDHEHSHGRDDHVHIDPVAEDPAVAATSALTVLFSWDPARQSGPGEVSAGVAEQLFTGGVAADVRSGGAVIDRPEQWGDWVTAHARVSALVPQTRVMDTGDERSRVVAAQVEQTLMYPDGGHSRLPDRQV</sequence>
<evidence type="ECO:0000313" key="2">
    <source>
        <dbReference type="Proteomes" id="UP000616769"/>
    </source>
</evidence>
<protein>
    <submittedName>
        <fullName evidence="1">Uncharacterized protein</fullName>
    </submittedName>
</protein>
<dbReference type="VEuPathDB" id="VectorBase:SSCA006578"/>